<feature type="active site" evidence="1">
    <location>
        <position position="65"/>
    </location>
</feature>
<name>A0AAE0VR73_9BIVA</name>
<feature type="binding site" evidence="1">
    <location>
        <position position="74"/>
    </location>
    <ligand>
        <name>Zn(2+)</name>
        <dbReference type="ChEBI" id="CHEBI:29105"/>
        <note>catalytic</note>
    </ligand>
</feature>
<dbReference type="AlphaFoldDB" id="A0AAE0VR73"/>
<reference evidence="3" key="2">
    <citation type="journal article" date="2021" name="Genome Biol. Evol.">
        <title>Developing a high-quality reference genome for a parasitic bivalve with doubly uniparental inheritance (Bivalvia: Unionida).</title>
        <authorList>
            <person name="Smith C.H."/>
        </authorList>
    </citation>
    <scope>NUCLEOTIDE SEQUENCE</scope>
    <source>
        <strain evidence="3">CHS0354</strain>
        <tissue evidence="3">Mantle</tissue>
    </source>
</reference>
<dbReference type="GO" id="GO:0046872">
    <property type="term" value="F:metal ion binding"/>
    <property type="evidence" value="ECO:0007669"/>
    <property type="project" value="UniProtKB-KW"/>
</dbReference>
<protein>
    <recommendedName>
        <fullName evidence="2">Peptidase M12B domain-containing protein</fullName>
    </recommendedName>
</protein>
<accession>A0AAE0VR73</accession>
<dbReference type="EMBL" id="JAEAOA010000301">
    <property type="protein sequence ID" value="KAK3586202.1"/>
    <property type="molecule type" value="Genomic_DNA"/>
</dbReference>
<feature type="domain" description="Peptidase M12B" evidence="2">
    <location>
        <begin position="33"/>
        <end position="125"/>
    </location>
</feature>
<dbReference type="Proteomes" id="UP001195483">
    <property type="component" value="Unassembled WGS sequence"/>
</dbReference>
<sequence length="179" mass="20138">MPIPLLYWQAMTIPLPQLSSTNLSTSHSQLAFGYSMHGFVCDLGGRVQLVYSQDYVFTVSTTAHELGHSLGAEHDGEGEAAACKAEDKFIMSPSTSHFQLNKNYSRNPWIFSNCSVESFIKTLANKTCLFTKNVYSDEQMKEWKVFMEKLPGELYSPNEQCQIIYGPGSFYCGKNFLKS</sequence>
<feature type="binding site" evidence="1">
    <location>
        <position position="64"/>
    </location>
    <ligand>
        <name>Zn(2+)</name>
        <dbReference type="ChEBI" id="CHEBI:29105"/>
        <note>catalytic</note>
    </ligand>
</feature>
<comment type="caution">
    <text evidence="1">Lacks conserved residue(s) required for the propagation of feature annotation.</text>
</comment>
<evidence type="ECO:0000256" key="1">
    <source>
        <dbReference type="PROSITE-ProRule" id="PRU00276"/>
    </source>
</evidence>
<dbReference type="Pfam" id="PF01421">
    <property type="entry name" value="Reprolysin"/>
    <property type="match status" value="1"/>
</dbReference>
<dbReference type="GO" id="GO:0006509">
    <property type="term" value="P:membrane protein ectodomain proteolysis"/>
    <property type="evidence" value="ECO:0007669"/>
    <property type="project" value="TreeGrafter"/>
</dbReference>
<keyword evidence="1" id="KW-0862">Zinc</keyword>
<keyword evidence="1" id="KW-0479">Metal-binding</keyword>
<dbReference type="PANTHER" id="PTHR11905">
    <property type="entry name" value="ADAM A DISINTEGRIN AND METALLOPROTEASE DOMAIN"/>
    <property type="match status" value="1"/>
</dbReference>
<reference evidence="3" key="1">
    <citation type="journal article" date="2021" name="Genome Biol. Evol.">
        <title>A High-Quality Reference Genome for a Parasitic Bivalve with Doubly Uniparental Inheritance (Bivalvia: Unionida).</title>
        <authorList>
            <person name="Smith C.H."/>
        </authorList>
    </citation>
    <scope>NUCLEOTIDE SEQUENCE</scope>
    <source>
        <strain evidence="3">CHS0354</strain>
    </source>
</reference>
<dbReference type="SUPFAM" id="SSF55486">
    <property type="entry name" value="Metalloproteases ('zincins'), catalytic domain"/>
    <property type="match status" value="1"/>
</dbReference>
<reference evidence="3" key="3">
    <citation type="submission" date="2023-05" db="EMBL/GenBank/DDBJ databases">
        <authorList>
            <person name="Smith C.H."/>
        </authorList>
    </citation>
    <scope>NUCLEOTIDE SEQUENCE</scope>
    <source>
        <strain evidence="3">CHS0354</strain>
        <tissue evidence="3">Mantle</tissue>
    </source>
</reference>
<dbReference type="PROSITE" id="PS50215">
    <property type="entry name" value="ADAM_MEPRO"/>
    <property type="match status" value="1"/>
</dbReference>
<organism evidence="3 4">
    <name type="scientific">Potamilus streckersoni</name>
    <dbReference type="NCBI Taxonomy" id="2493646"/>
    <lineage>
        <taxon>Eukaryota</taxon>
        <taxon>Metazoa</taxon>
        <taxon>Spiralia</taxon>
        <taxon>Lophotrochozoa</taxon>
        <taxon>Mollusca</taxon>
        <taxon>Bivalvia</taxon>
        <taxon>Autobranchia</taxon>
        <taxon>Heteroconchia</taxon>
        <taxon>Palaeoheterodonta</taxon>
        <taxon>Unionida</taxon>
        <taxon>Unionoidea</taxon>
        <taxon>Unionidae</taxon>
        <taxon>Ambleminae</taxon>
        <taxon>Lampsilini</taxon>
        <taxon>Potamilus</taxon>
    </lineage>
</organism>
<dbReference type="Gene3D" id="3.40.390.10">
    <property type="entry name" value="Collagenase (Catalytic Domain)"/>
    <property type="match status" value="1"/>
</dbReference>
<dbReference type="PANTHER" id="PTHR11905:SF159">
    <property type="entry name" value="ADAM METALLOPROTEASE"/>
    <property type="match status" value="1"/>
</dbReference>
<evidence type="ECO:0000259" key="2">
    <source>
        <dbReference type="PROSITE" id="PS50215"/>
    </source>
</evidence>
<feature type="binding site" evidence="1">
    <location>
        <position position="68"/>
    </location>
    <ligand>
        <name>Zn(2+)</name>
        <dbReference type="ChEBI" id="CHEBI:29105"/>
        <note>catalytic</note>
    </ligand>
</feature>
<dbReference type="Gene3D" id="3.40.1620.60">
    <property type="match status" value="1"/>
</dbReference>
<keyword evidence="4" id="KW-1185">Reference proteome</keyword>
<evidence type="ECO:0000313" key="4">
    <source>
        <dbReference type="Proteomes" id="UP001195483"/>
    </source>
</evidence>
<dbReference type="InterPro" id="IPR001590">
    <property type="entry name" value="Peptidase_M12B"/>
</dbReference>
<proteinExistence type="predicted"/>
<gene>
    <name evidence="3" type="ORF">CHS0354_003886</name>
</gene>
<dbReference type="InterPro" id="IPR024079">
    <property type="entry name" value="MetalloPept_cat_dom_sf"/>
</dbReference>
<comment type="caution">
    <text evidence="3">The sequence shown here is derived from an EMBL/GenBank/DDBJ whole genome shotgun (WGS) entry which is preliminary data.</text>
</comment>
<evidence type="ECO:0000313" key="3">
    <source>
        <dbReference type="EMBL" id="KAK3586202.1"/>
    </source>
</evidence>
<dbReference type="GO" id="GO:0004222">
    <property type="term" value="F:metalloendopeptidase activity"/>
    <property type="evidence" value="ECO:0007669"/>
    <property type="project" value="InterPro"/>
</dbReference>